<sequence>MTSASSGVAYLSSSGINFNYSGLCLIFKRWAESVSSESDMLAVFSIGFGVAGNSSSRIGFNHSGLCLIFGGWIELCPPSQIYWQYLALVCHQLVAKHVDRIVAWRSLKEHLECQTSSMLMTEELEAVMNQKRQCHVKALTTSYAWPMVGVVFGGIGVGDVVLLPVADGGEGSSGSGGGDSSGGGFGE</sequence>
<name>A0A6L2LXN0_TANCI</name>
<dbReference type="AlphaFoldDB" id="A0A6L2LXN0"/>
<organism evidence="1">
    <name type="scientific">Tanacetum cinerariifolium</name>
    <name type="common">Dalmatian daisy</name>
    <name type="synonym">Chrysanthemum cinerariifolium</name>
    <dbReference type="NCBI Taxonomy" id="118510"/>
    <lineage>
        <taxon>Eukaryota</taxon>
        <taxon>Viridiplantae</taxon>
        <taxon>Streptophyta</taxon>
        <taxon>Embryophyta</taxon>
        <taxon>Tracheophyta</taxon>
        <taxon>Spermatophyta</taxon>
        <taxon>Magnoliopsida</taxon>
        <taxon>eudicotyledons</taxon>
        <taxon>Gunneridae</taxon>
        <taxon>Pentapetalae</taxon>
        <taxon>asterids</taxon>
        <taxon>campanulids</taxon>
        <taxon>Asterales</taxon>
        <taxon>Asteraceae</taxon>
        <taxon>Asteroideae</taxon>
        <taxon>Anthemideae</taxon>
        <taxon>Anthemidinae</taxon>
        <taxon>Tanacetum</taxon>
    </lineage>
</organism>
<proteinExistence type="predicted"/>
<comment type="caution">
    <text evidence="1">The sequence shown here is derived from an EMBL/GenBank/DDBJ whole genome shotgun (WGS) entry which is preliminary data.</text>
</comment>
<gene>
    <name evidence="1" type="ORF">Tci_038529</name>
</gene>
<protein>
    <submittedName>
        <fullName evidence="1">Uncharacterized protein</fullName>
    </submittedName>
</protein>
<evidence type="ECO:0000313" key="1">
    <source>
        <dbReference type="EMBL" id="GEU66551.1"/>
    </source>
</evidence>
<dbReference type="EMBL" id="BKCJ010005404">
    <property type="protein sequence ID" value="GEU66551.1"/>
    <property type="molecule type" value="Genomic_DNA"/>
</dbReference>
<accession>A0A6L2LXN0</accession>
<reference evidence="1" key="1">
    <citation type="journal article" date="2019" name="Sci. Rep.">
        <title>Draft genome of Tanacetum cinerariifolium, the natural source of mosquito coil.</title>
        <authorList>
            <person name="Yamashiro T."/>
            <person name="Shiraishi A."/>
            <person name="Satake H."/>
            <person name="Nakayama K."/>
        </authorList>
    </citation>
    <scope>NUCLEOTIDE SEQUENCE</scope>
</reference>